<proteinExistence type="predicted"/>
<dbReference type="HOGENOM" id="CLU_2501799_0_0_1"/>
<reference evidence="2" key="1">
    <citation type="submission" date="2015-04" db="UniProtKB">
        <authorList>
            <consortium name="EnsemblPlants"/>
        </authorList>
    </citation>
    <scope>IDENTIFICATION</scope>
    <source>
        <strain evidence="2">SL10</strain>
    </source>
</reference>
<dbReference type="OMA" id="SWICSPC"/>
<accession>A0A0E0HCT3</accession>
<reference evidence="2" key="2">
    <citation type="submission" date="2018-04" db="EMBL/GenBank/DDBJ databases">
        <title>OnivRS2 (Oryza nivara Reference Sequence Version 2).</title>
        <authorList>
            <person name="Zhang J."/>
            <person name="Kudrna D."/>
            <person name="Lee S."/>
            <person name="Talag J."/>
            <person name="Rajasekar S."/>
            <person name="Welchert J."/>
            <person name="Hsing Y.-I."/>
            <person name="Wing R.A."/>
        </authorList>
    </citation>
    <scope>NUCLEOTIDE SEQUENCE [LARGE SCALE GENOMIC DNA]</scope>
    <source>
        <strain evidence="2">SL10</strain>
    </source>
</reference>
<dbReference type="EnsemblPlants" id="ONIVA05G12590.1">
    <property type="protein sequence ID" value="ONIVA05G12590.1"/>
    <property type="gene ID" value="ONIVA05G12590"/>
</dbReference>
<protein>
    <submittedName>
        <fullName evidence="2">Uncharacterized protein</fullName>
    </submittedName>
</protein>
<name>A0A0E0HCT3_ORYNI</name>
<dbReference type="Proteomes" id="UP000006591">
    <property type="component" value="Chromosome 5"/>
</dbReference>
<evidence type="ECO:0000313" key="2">
    <source>
        <dbReference type="EnsemblPlants" id="ONIVA05G12590.1"/>
    </source>
</evidence>
<organism evidence="2">
    <name type="scientific">Oryza nivara</name>
    <name type="common">Indian wild rice</name>
    <name type="synonym">Oryza sativa f. spontanea</name>
    <dbReference type="NCBI Taxonomy" id="4536"/>
    <lineage>
        <taxon>Eukaryota</taxon>
        <taxon>Viridiplantae</taxon>
        <taxon>Streptophyta</taxon>
        <taxon>Embryophyta</taxon>
        <taxon>Tracheophyta</taxon>
        <taxon>Spermatophyta</taxon>
        <taxon>Magnoliopsida</taxon>
        <taxon>Liliopsida</taxon>
        <taxon>Poales</taxon>
        <taxon>Poaceae</taxon>
        <taxon>BOP clade</taxon>
        <taxon>Oryzoideae</taxon>
        <taxon>Oryzeae</taxon>
        <taxon>Oryzinae</taxon>
        <taxon>Oryza</taxon>
    </lineage>
</organism>
<keyword evidence="3" id="KW-1185">Reference proteome</keyword>
<evidence type="ECO:0000313" key="3">
    <source>
        <dbReference type="Proteomes" id="UP000006591"/>
    </source>
</evidence>
<dbReference type="AlphaFoldDB" id="A0A0E0HCT3"/>
<evidence type="ECO:0000256" key="1">
    <source>
        <dbReference type="SAM" id="MobiDB-lite"/>
    </source>
</evidence>
<sequence length="86" mass="8931">MLAMRRASGGSWICSPCPEPPPRHPLPDPPPPAPRAASMWMDTLPGSISAAGFVARTPPGNILQTMGLLSSHCCGCGCTPRPQLVA</sequence>
<dbReference type="Gramene" id="ONIVA05G12590.1">
    <property type="protein sequence ID" value="ONIVA05G12590.1"/>
    <property type="gene ID" value="ONIVA05G12590"/>
</dbReference>
<feature type="region of interest" description="Disordered" evidence="1">
    <location>
        <begin position="1"/>
        <end position="39"/>
    </location>
</feature>